<feature type="domain" description="Glycosyl transferase family 51" evidence="12">
    <location>
        <begin position="132"/>
        <end position="302"/>
    </location>
</feature>
<evidence type="ECO:0000259" key="11">
    <source>
        <dbReference type="Pfam" id="PF00905"/>
    </source>
</evidence>
<dbReference type="GO" id="GO:0008955">
    <property type="term" value="F:peptidoglycan glycosyltransferase activity"/>
    <property type="evidence" value="ECO:0007669"/>
    <property type="project" value="UniProtKB-EC"/>
</dbReference>
<evidence type="ECO:0000256" key="3">
    <source>
        <dbReference type="ARBA" id="ARBA00022676"/>
    </source>
</evidence>
<comment type="caution">
    <text evidence="13">The sequence shown here is derived from an EMBL/GenBank/DDBJ whole genome shotgun (WGS) entry which is preliminary data.</text>
</comment>
<evidence type="ECO:0000259" key="12">
    <source>
        <dbReference type="Pfam" id="PF00912"/>
    </source>
</evidence>
<keyword evidence="10" id="KW-1133">Transmembrane helix</keyword>
<dbReference type="AlphaFoldDB" id="A0A4R2R5T1"/>
<dbReference type="GO" id="GO:0009252">
    <property type="term" value="P:peptidoglycan biosynthetic process"/>
    <property type="evidence" value="ECO:0007669"/>
    <property type="project" value="TreeGrafter"/>
</dbReference>
<keyword evidence="10" id="KW-0472">Membrane</keyword>
<evidence type="ECO:0000256" key="10">
    <source>
        <dbReference type="SAM" id="Phobius"/>
    </source>
</evidence>
<evidence type="ECO:0000256" key="8">
    <source>
        <dbReference type="ARBA" id="ARBA00049902"/>
    </source>
</evidence>
<dbReference type="InterPro" id="IPR023346">
    <property type="entry name" value="Lysozyme-like_dom_sf"/>
</dbReference>
<dbReference type="PANTHER" id="PTHR32282">
    <property type="entry name" value="BINDING PROTEIN TRANSPEPTIDASE, PUTATIVE-RELATED"/>
    <property type="match status" value="1"/>
</dbReference>
<dbReference type="Gene3D" id="1.10.3810.10">
    <property type="entry name" value="Biosynthetic peptidoglycan transglycosylase-like"/>
    <property type="match status" value="1"/>
</dbReference>
<comment type="catalytic activity">
    <reaction evidence="8">
        <text>[GlcNAc-(1-&gt;4)-Mur2Ac(oyl-L-Ala-gamma-D-Glu-L-Lys-D-Ala-D-Ala)](n)-di-trans,octa-cis-undecaprenyl diphosphate + beta-D-GlcNAc-(1-&gt;4)-Mur2Ac(oyl-L-Ala-gamma-D-Glu-L-Lys-D-Ala-D-Ala)-di-trans,octa-cis-undecaprenyl diphosphate = [GlcNAc-(1-&gt;4)-Mur2Ac(oyl-L-Ala-gamma-D-Glu-L-Lys-D-Ala-D-Ala)](n+1)-di-trans,octa-cis-undecaprenyl diphosphate + di-trans,octa-cis-undecaprenyl diphosphate + H(+)</text>
        <dbReference type="Rhea" id="RHEA:23708"/>
        <dbReference type="Rhea" id="RHEA-COMP:9602"/>
        <dbReference type="Rhea" id="RHEA-COMP:9603"/>
        <dbReference type="ChEBI" id="CHEBI:15378"/>
        <dbReference type="ChEBI" id="CHEBI:58405"/>
        <dbReference type="ChEBI" id="CHEBI:60033"/>
        <dbReference type="ChEBI" id="CHEBI:78435"/>
        <dbReference type="EC" id="2.4.99.28"/>
    </reaction>
</comment>
<dbReference type="Gene3D" id="3.40.710.10">
    <property type="entry name" value="DD-peptidase/beta-lactamase superfamily"/>
    <property type="match status" value="1"/>
</dbReference>
<keyword evidence="1 13" id="KW-0121">Carboxypeptidase</keyword>
<feature type="compositionally biased region" description="Low complexity" evidence="9">
    <location>
        <begin position="720"/>
        <end position="744"/>
    </location>
</feature>
<evidence type="ECO:0000256" key="4">
    <source>
        <dbReference type="ARBA" id="ARBA00022679"/>
    </source>
</evidence>
<organism evidence="13 14">
    <name type="scientific">Tamaricihabitans halophyticus</name>
    <dbReference type="NCBI Taxonomy" id="1262583"/>
    <lineage>
        <taxon>Bacteria</taxon>
        <taxon>Bacillati</taxon>
        <taxon>Actinomycetota</taxon>
        <taxon>Actinomycetes</taxon>
        <taxon>Pseudonocardiales</taxon>
        <taxon>Pseudonocardiaceae</taxon>
        <taxon>Tamaricihabitans</taxon>
    </lineage>
</organism>
<evidence type="ECO:0000256" key="7">
    <source>
        <dbReference type="ARBA" id="ARBA00034000"/>
    </source>
</evidence>
<keyword evidence="3" id="KW-0328">Glycosyltransferase</keyword>
<dbReference type="InterPro" id="IPR001460">
    <property type="entry name" value="PCN-bd_Tpept"/>
</dbReference>
<evidence type="ECO:0000256" key="1">
    <source>
        <dbReference type="ARBA" id="ARBA00022645"/>
    </source>
</evidence>
<evidence type="ECO:0000313" key="13">
    <source>
        <dbReference type="EMBL" id="TCP57374.1"/>
    </source>
</evidence>
<dbReference type="PANTHER" id="PTHR32282:SF34">
    <property type="entry name" value="PENICILLIN-BINDING PROTEIN 1A"/>
    <property type="match status" value="1"/>
</dbReference>
<feature type="compositionally biased region" description="Acidic residues" evidence="9">
    <location>
        <begin position="47"/>
        <end position="68"/>
    </location>
</feature>
<keyword evidence="4" id="KW-0808">Transferase</keyword>
<proteinExistence type="predicted"/>
<dbReference type="SUPFAM" id="SSF53955">
    <property type="entry name" value="Lysozyme-like"/>
    <property type="match status" value="1"/>
</dbReference>
<dbReference type="GO" id="GO:0006508">
    <property type="term" value="P:proteolysis"/>
    <property type="evidence" value="ECO:0007669"/>
    <property type="project" value="UniProtKB-KW"/>
</dbReference>
<evidence type="ECO:0000256" key="5">
    <source>
        <dbReference type="ARBA" id="ARBA00022801"/>
    </source>
</evidence>
<gene>
    <name evidence="13" type="ORF">EV191_1011329</name>
</gene>
<dbReference type="GO" id="GO:0009002">
    <property type="term" value="F:serine-type D-Ala-D-Ala carboxypeptidase activity"/>
    <property type="evidence" value="ECO:0007669"/>
    <property type="project" value="UniProtKB-EC"/>
</dbReference>
<protein>
    <submittedName>
        <fullName evidence="13">Membrane peptidoglycan carboxypeptidase</fullName>
    </submittedName>
</protein>
<dbReference type="GO" id="GO:0030288">
    <property type="term" value="C:outer membrane-bounded periplasmic space"/>
    <property type="evidence" value="ECO:0007669"/>
    <property type="project" value="TreeGrafter"/>
</dbReference>
<evidence type="ECO:0000313" key="14">
    <source>
        <dbReference type="Proteomes" id="UP000294911"/>
    </source>
</evidence>
<dbReference type="Pfam" id="PF00905">
    <property type="entry name" value="Transpeptidase"/>
    <property type="match status" value="1"/>
</dbReference>
<dbReference type="InterPro" id="IPR001264">
    <property type="entry name" value="Glyco_trans_51"/>
</dbReference>
<keyword evidence="10" id="KW-0812">Transmembrane</keyword>
<dbReference type="InterPro" id="IPR036950">
    <property type="entry name" value="PBP_transglycosylase"/>
</dbReference>
<sequence length="796" mass="85086">MVDRPTELLPPIQSEFGAAPESSGLGREPELLTHSFSRAESNREQPTEWDDEWDDEDDDPDDDPEVTDEERAKRKKKVWRRVRRTIYVLAALFILGPLAAFGIAYMLVDVPTPEEVAAQQSQAVTLQYSDGSEMSKIIPDEGNRTIVQPDDIPEHVKQAAYAAEDASFETNAGFDIKAIFRAAWNQVSGGVGGGSTITQQYIKKATENEEYSYQRKALEVVKAFKMNNEQSKEEIITAYLNTIYFGRGANGVQAAAKAWFNKDIGDVNPSEAALLAGMIQSPGRADDEEYQQQRWKYVIGQMVDKGWLTPQEGKAEFPKIIPAEQARQNLNRAQGPEGLIERQVLRELETKAGMDESQVQTAGLTIKTTIDPKAQRAATEAVNEVMADQPENLKEALVAVNPKTGGVMAYYGGESATGLDYAQSMQEPGSSFKPFDLAAALKMGHGLGETYDGSSPRTIAGTEVSNSEGVDCGECSVATAMERSINTVFVDMAVNTTGTRAVADAAHEAGIPKEINGKKTLEGANGGAPDANIAIGGGLTQVRTIDMASAYATFAAAGEYRTPHLIDEAKNSEGQVVHVGESDAKPAFDQNAEKSKQIAGNVTNSLEPVVPYSSLACPGDWDCAGKTGTHQYVSPDGEKTSQNAKAWMVGYTPSISSAVWVGADQNEPIVDAAGANIYGSGLPGSIWQSFMETYLADKPGEQFEDVEPIGTYAEAGAEYTPESTEPSLPPSTSSAPPPTTSSEARPSRDVAPTSEAEPPPSGEPPPSDDEPPTGGGDDSPPIIGPDRGGSDRGAEP</sequence>
<keyword evidence="14" id="KW-1185">Reference proteome</keyword>
<keyword evidence="6" id="KW-0511">Multifunctional enzyme</keyword>
<dbReference type="EMBL" id="SLXQ01000001">
    <property type="protein sequence ID" value="TCP57374.1"/>
    <property type="molecule type" value="Genomic_DNA"/>
</dbReference>
<dbReference type="Proteomes" id="UP000294911">
    <property type="component" value="Unassembled WGS sequence"/>
</dbReference>
<reference evidence="13 14" key="1">
    <citation type="submission" date="2019-03" db="EMBL/GenBank/DDBJ databases">
        <title>Genomic Encyclopedia of Type Strains, Phase IV (KMG-IV): sequencing the most valuable type-strain genomes for metagenomic binning, comparative biology and taxonomic classification.</title>
        <authorList>
            <person name="Goeker M."/>
        </authorList>
    </citation>
    <scope>NUCLEOTIDE SEQUENCE [LARGE SCALE GENOMIC DNA]</scope>
    <source>
        <strain evidence="13 14">DSM 45765</strain>
    </source>
</reference>
<feature type="region of interest" description="Disordered" evidence="9">
    <location>
        <begin position="1"/>
        <end position="74"/>
    </location>
</feature>
<dbReference type="GO" id="GO:0008658">
    <property type="term" value="F:penicillin binding"/>
    <property type="evidence" value="ECO:0007669"/>
    <property type="project" value="InterPro"/>
</dbReference>
<dbReference type="InterPro" id="IPR012338">
    <property type="entry name" value="Beta-lactam/transpept-like"/>
</dbReference>
<feature type="domain" description="Penicillin-binding protein transpeptidase" evidence="11">
    <location>
        <begin position="397"/>
        <end position="663"/>
    </location>
</feature>
<dbReference type="InterPro" id="IPR050396">
    <property type="entry name" value="Glycosyltr_51/Transpeptidase"/>
</dbReference>
<dbReference type="Pfam" id="PF00912">
    <property type="entry name" value="Transgly"/>
    <property type="match status" value="1"/>
</dbReference>
<feature type="transmembrane region" description="Helical" evidence="10">
    <location>
        <begin position="85"/>
        <end position="108"/>
    </location>
</feature>
<evidence type="ECO:0000256" key="9">
    <source>
        <dbReference type="SAM" id="MobiDB-lite"/>
    </source>
</evidence>
<keyword evidence="2" id="KW-0645">Protease</keyword>
<dbReference type="SUPFAM" id="SSF56601">
    <property type="entry name" value="beta-lactamase/transpeptidase-like"/>
    <property type="match status" value="1"/>
</dbReference>
<evidence type="ECO:0000256" key="6">
    <source>
        <dbReference type="ARBA" id="ARBA00023268"/>
    </source>
</evidence>
<feature type="region of interest" description="Disordered" evidence="9">
    <location>
        <begin position="717"/>
        <end position="796"/>
    </location>
</feature>
<name>A0A4R2R5T1_9PSEU</name>
<comment type="catalytic activity">
    <reaction evidence="7">
        <text>Preferential cleavage: (Ac)2-L-Lys-D-Ala-|-D-Ala. Also transpeptidation of peptidyl-alanyl moieties that are N-acyl substituents of D-alanine.</text>
        <dbReference type="EC" id="3.4.16.4"/>
    </reaction>
</comment>
<evidence type="ECO:0000256" key="2">
    <source>
        <dbReference type="ARBA" id="ARBA00022670"/>
    </source>
</evidence>
<accession>A0A4R2R5T1</accession>
<keyword evidence="5" id="KW-0378">Hydrolase</keyword>